<dbReference type="VEuPathDB" id="AmoebaDB:NF0010140"/>
<dbReference type="InterPro" id="IPR002347">
    <property type="entry name" value="SDR_fam"/>
</dbReference>
<proteinExistence type="inferred from homology"/>
<protein>
    <submittedName>
        <fullName evidence="3">Uncharacterized protein</fullName>
    </submittedName>
</protein>
<dbReference type="PANTHER" id="PTHR24320:SF148">
    <property type="entry name" value="NAD(P)-BINDING ROSSMANN-FOLD SUPERFAMILY PROTEIN"/>
    <property type="match status" value="1"/>
</dbReference>
<dbReference type="GO" id="GO:0016491">
    <property type="term" value="F:oxidoreductase activity"/>
    <property type="evidence" value="ECO:0007669"/>
    <property type="project" value="UniProtKB-KW"/>
</dbReference>
<organism evidence="3 4">
    <name type="scientific">Naegleria fowleri</name>
    <name type="common">Brain eating amoeba</name>
    <dbReference type="NCBI Taxonomy" id="5763"/>
    <lineage>
        <taxon>Eukaryota</taxon>
        <taxon>Discoba</taxon>
        <taxon>Heterolobosea</taxon>
        <taxon>Tetramitia</taxon>
        <taxon>Eutetramitia</taxon>
        <taxon>Vahlkampfiidae</taxon>
        <taxon>Naegleria</taxon>
    </lineage>
</organism>
<evidence type="ECO:0000256" key="1">
    <source>
        <dbReference type="ARBA" id="ARBA00006484"/>
    </source>
</evidence>
<evidence type="ECO:0000256" key="2">
    <source>
        <dbReference type="ARBA" id="ARBA00023002"/>
    </source>
</evidence>
<dbReference type="RefSeq" id="XP_044563482.1">
    <property type="nucleotide sequence ID" value="XM_044704967.1"/>
</dbReference>
<dbReference type="GeneID" id="68109057"/>
<comment type="similarity">
    <text evidence="1">Belongs to the short-chain dehydrogenases/reductases (SDR) family.</text>
</comment>
<keyword evidence="2" id="KW-0560">Oxidoreductase</keyword>
<dbReference type="SUPFAM" id="SSF51735">
    <property type="entry name" value="NAD(P)-binding Rossmann-fold domains"/>
    <property type="match status" value="1"/>
</dbReference>
<dbReference type="AlphaFoldDB" id="A0A6A5C0R5"/>
<dbReference type="OrthoDB" id="9989144at2759"/>
<reference evidence="3 4" key="1">
    <citation type="journal article" date="2019" name="Sci. Rep.">
        <title>Nanopore sequencing improves the draft genome of the human pathogenic amoeba Naegleria fowleri.</title>
        <authorList>
            <person name="Liechti N."/>
            <person name="Schurch N."/>
            <person name="Bruggmann R."/>
            <person name="Wittwer M."/>
        </authorList>
    </citation>
    <scope>NUCLEOTIDE SEQUENCE [LARGE SCALE GENOMIC DNA]</scope>
    <source>
        <strain evidence="3 4">ATCC 30894</strain>
    </source>
</reference>
<sequence length="360" mass="40594">MLFPSFLCSVLSQHPYLCAASALLVASYASLRYFVINGVSTNGEEQNLNGKIFIVTGATSGIGSYTAQVLYRQGGKVYLACRSEEKALEMIRTIREKVQKDQSLSGVGSLHFLHLDLNDLESVRECAKEFLKTGDTLDCLINNAGCVTNSIRYTKQGYEEMMQANVLGHHLLIELLWQNMEKNPRGSRIVIVASMAHMFVSDRDFWNEQTKTYSLLNHVKKPVTKFSSIEYIDVNKQYGLTKLCNIYQVFNIHEQRIKNNPNCKITINCCHPGAIRSGLVREAPFYMTIILGLMQLLFFKNVKQGSQNTLHLACSPDVQGKSGAYYDDCRVTEPRPVAGNKVLREEFARLCEEVCQPYLS</sequence>
<dbReference type="EMBL" id="VFQX01000028">
    <property type="protein sequence ID" value="KAF0978769.1"/>
    <property type="molecule type" value="Genomic_DNA"/>
</dbReference>
<dbReference type="InterPro" id="IPR036291">
    <property type="entry name" value="NAD(P)-bd_dom_sf"/>
</dbReference>
<evidence type="ECO:0000313" key="4">
    <source>
        <dbReference type="Proteomes" id="UP000444721"/>
    </source>
</evidence>
<gene>
    <name evidence="3" type="ORF">FDP41_001839</name>
</gene>
<dbReference type="OMA" id="CKGNAAM"/>
<comment type="caution">
    <text evidence="3">The sequence shown here is derived from an EMBL/GenBank/DDBJ whole genome shotgun (WGS) entry which is preliminary data.</text>
</comment>
<evidence type="ECO:0000313" key="3">
    <source>
        <dbReference type="EMBL" id="KAF0978769.1"/>
    </source>
</evidence>
<dbReference type="VEuPathDB" id="AmoebaDB:NfTy_032560"/>
<keyword evidence="4" id="KW-1185">Reference proteome</keyword>
<accession>A0A6A5C0R5</accession>
<dbReference type="PANTHER" id="PTHR24320">
    <property type="entry name" value="RETINOL DEHYDROGENASE"/>
    <property type="match status" value="1"/>
</dbReference>
<dbReference type="Proteomes" id="UP000444721">
    <property type="component" value="Unassembled WGS sequence"/>
</dbReference>
<dbReference type="VEuPathDB" id="AmoebaDB:FDP41_001839"/>
<name>A0A6A5C0R5_NAEFO</name>
<dbReference type="Gene3D" id="3.40.50.720">
    <property type="entry name" value="NAD(P)-binding Rossmann-like Domain"/>
    <property type="match status" value="1"/>
</dbReference>
<dbReference type="Pfam" id="PF00106">
    <property type="entry name" value="adh_short"/>
    <property type="match status" value="1"/>
</dbReference>
<dbReference type="PRINTS" id="PR00081">
    <property type="entry name" value="GDHRDH"/>
</dbReference>